<feature type="signal peptide" evidence="1">
    <location>
        <begin position="1"/>
        <end position="23"/>
    </location>
</feature>
<evidence type="ECO:0000256" key="1">
    <source>
        <dbReference type="SAM" id="SignalP"/>
    </source>
</evidence>
<dbReference type="RefSeq" id="WP_080887272.1">
    <property type="nucleotide sequence ID" value="NZ_LT828648.1"/>
</dbReference>
<dbReference type="InterPro" id="IPR011989">
    <property type="entry name" value="ARM-like"/>
</dbReference>
<dbReference type="EMBL" id="LT828648">
    <property type="protein sequence ID" value="SLM48960.1"/>
    <property type="molecule type" value="Genomic_DNA"/>
</dbReference>
<evidence type="ECO:0008006" key="4">
    <source>
        <dbReference type="Google" id="ProtNLM"/>
    </source>
</evidence>
<feature type="chain" id="PRO_5012099604" description="HEAT repeat domain-containing protein" evidence="1">
    <location>
        <begin position="24"/>
        <end position="294"/>
    </location>
</feature>
<name>A0A1W1I7I1_9BACT</name>
<dbReference type="Proteomes" id="UP000192042">
    <property type="component" value="Chromosome I"/>
</dbReference>
<dbReference type="STRING" id="1325564.NSJP_2793"/>
<dbReference type="Pfam" id="PF13646">
    <property type="entry name" value="HEAT_2"/>
    <property type="match status" value="1"/>
</dbReference>
<proteinExistence type="predicted"/>
<dbReference type="InterPro" id="IPR016024">
    <property type="entry name" value="ARM-type_fold"/>
</dbReference>
<reference evidence="2 3" key="1">
    <citation type="submission" date="2017-03" db="EMBL/GenBank/DDBJ databases">
        <authorList>
            <person name="Afonso C.L."/>
            <person name="Miller P.J."/>
            <person name="Scott M.A."/>
            <person name="Spackman E."/>
            <person name="Goraichik I."/>
            <person name="Dimitrov K.M."/>
            <person name="Suarez D.L."/>
            <person name="Swayne D.E."/>
        </authorList>
    </citation>
    <scope>NUCLEOTIDE SEQUENCE [LARGE SCALE GENOMIC DNA]</scope>
    <source>
        <strain evidence="2">Genome sequencing of Nitrospira japonica strain NJ11</strain>
    </source>
</reference>
<dbReference type="Gene3D" id="1.25.10.10">
    <property type="entry name" value="Leucine-rich Repeat Variant"/>
    <property type="match status" value="1"/>
</dbReference>
<dbReference type="SUPFAM" id="SSF48371">
    <property type="entry name" value="ARM repeat"/>
    <property type="match status" value="1"/>
</dbReference>
<dbReference type="AlphaFoldDB" id="A0A1W1I7I1"/>
<keyword evidence="1" id="KW-0732">Signal</keyword>
<evidence type="ECO:0000313" key="3">
    <source>
        <dbReference type="Proteomes" id="UP000192042"/>
    </source>
</evidence>
<keyword evidence="3" id="KW-1185">Reference proteome</keyword>
<sequence length="294" mass="32752">MTRVFLLALICFVELSVAFSARADAPASGEGSLTAASRPLIVYLDVASSTWRSRGRVSFGIVPTLRMKLVSAGFDVTQDPERPRDLILRIDYREERGRPITIDLAGTEIHCTMVLDQPSKGPVWTIRIHESPSYAELVSAPYVEVVEKFQANPYFYFIGDLIRGWSDFSFDPTEALIQALARQVEQKRNSRGTTELDTLLSPAETFPDLDLHFADTAQENTVEELGRLRDMRALDVLQQLLSDADRRTRLRAVRAIGEFDAPSVEPAVMRVAQADVDAEVREAASAVLAKRVAR</sequence>
<dbReference type="KEGG" id="nja:NSJP_2793"/>
<accession>A0A1W1I7I1</accession>
<organism evidence="2 3">
    <name type="scientific">Nitrospira japonica</name>
    <dbReference type="NCBI Taxonomy" id="1325564"/>
    <lineage>
        <taxon>Bacteria</taxon>
        <taxon>Pseudomonadati</taxon>
        <taxon>Nitrospirota</taxon>
        <taxon>Nitrospiria</taxon>
        <taxon>Nitrospirales</taxon>
        <taxon>Nitrospiraceae</taxon>
        <taxon>Nitrospira</taxon>
    </lineage>
</organism>
<gene>
    <name evidence="2" type="ORF">NSJP_2793</name>
</gene>
<evidence type="ECO:0000313" key="2">
    <source>
        <dbReference type="EMBL" id="SLM48960.1"/>
    </source>
</evidence>
<protein>
    <recommendedName>
        <fullName evidence="4">HEAT repeat domain-containing protein</fullName>
    </recommendedName>
</protein>